<name>A0AAD2A421_9LAMI</name>
<reference evidence="2" key="1">
    <citation type="submission" date="2023-05" db="EMBL/GenBank/DDBJ databases">
        <authorList>
            <person name="Huff M."/>
        </authorList>
    </citation>
    <scope>NUCLEOTIDE SEQUENCE</scope>
</reference>
<dbReference type="Proteomes" id="UP000834106">
    <property type="component" value="Chromosome 16"/>
</dbReference>
<protein>
    <submittedName>
        <fullName evidence="2">Uncharacterized protein</fullName>
    </submittedName>
</protein>
<keyword evidence="3" id="KW-1185">Reference proteome</keyword>
<dbReference type="AlphaFoldDB" id="A0AAD2A421"/>
<evidence type="ECO:0000256" key="1">
    <source>
        <dbReference type="SAM" id="Phobius"/>
    </source>
</evidence>
<keyword evidence="1" id="KW-1133">Transmembrane helix</keyword>
<accession>A0AAD2A421</accession>
<gene>
    <name evidence="2" type="ORF">FPE_LOCUS25622</name>
</gene>
<evidence type="ECO:0000313" key="3">
    <source>
        <dbReference type="Proteomes" id="UP000834106"/>
    </source>
</evidence>
<evidence type="ECO:0000313" key="2">
    <source>
        <dbReference type="EMBL" id="CAI9778192.1"/>
    </source>
</evidence>
<feature type="transmembrane region" description="Helical" evidence="1">
    <location>
        <begin position="23"/>
        <end position="48"/>
    </location>
</feature>
<dbReference type="EMBL" id="OU503051">
    <property type="protein sequence ID" value="CAI9778192.1"/>
    <property type="molecule type" value="Genomic_DNA"/>
</dbReference>
<keyword evidence="1" id="KW-0812">Transmembrane</keyword>
<organism evidence="2 3">
    <name type="scientific">Fraxinus pennsylvanica</name>
    <dbReference type="NCBI Taxonomy" id="56036"/>
    <lineage>
        <taxon>Eukaryota</taxon>
        <taxon>Viridiplantae</taxon>
        <taxon>Streptophyta</taxon>
        <taxon>Embryophyta</taxon>
        <taxon>Tracheophyta</taxon>
        <taxon>Spermatophyta</taxon>
        <taxon>Magnoliopsida</taxon>
        <taxon>eudicotyledons</taxon>
        <taxon>Gunneridae</taxon>
        <taxon>Pentapetalae</taxon>
        <taxon>asterids</taxon>
        <taxon>lamiids</taxon>
        <taxon>Lamiales</taxon>
        <taxon>Oleaceae</taxon>
        <taxon>Oleeae</taxon>
        <taxon>Fraxinus</taxon>
    </lineage>
</organism>
<keyword evidence="1" id="KW-0472">Membrane</keyword>
<sequence>MAGGSRFPDGTNPPMLPPPSSPLLAQLVQVGIQLCIVFTVLVFEFFWLHSSCPSCHRNVVITRCQKCSGGGLPVARSSFSTESEPSDRREIKLSIHVLQSSLDE</sequence>
<proteinExistence type="predicted"/>